<protein>
    <submittedName>
        <fullName evidence="1">Uncharacterized protein</fullName>
    </submittedName>
</protein>
<organism evidence="1 2">
    <name type="scientific">Bacillus mycoides</name>
    <dbReference type="NCBI Taxonomy" id="1405"/>
    <lineage>
        <taxon>Bacteria</taxon>
        <taxon>Bacillati</taxon>
        <taxon>Bacillota</taxon>
        <taxon>Bacilli</taxon>
        <taxon>Bacillales</taxon>
        <taxon>Bacillaceae</taxon>
        <taxon>Bacillus</taxon>
        <taxon>Bacillus cereus group</taxon>
    </lineage>
</organism>
<evidence type="ECO:0000313" key="1">
    <source>
        <dbReference type="EMBL" id="OSX93461.1"/>
    </source>
</evidence>
<dbReference type="AlphaFoldDB" id="A0AAP7W9D4"/>
<reference evidence="1 2" key="1">
    <citation type="submission" date="2016-12" db="EMBL/GenBank/DDBJ databases">
        <title>Genome Sequences of Twelve Sporeforming Bacillus Species Isolated from Foods.</title>
        <authorList>
            <person name="De Jong A."/>
            <person name="Holsappel S."/>
            <person name="Kuipers O.P."/>
        </authorList>
    </citation>
    <scope>NUCLEOTIDE SEQUENCE [LARGE SCALE GENOMIC DNA]</scope>
    <source>
        <strain evidence="1 2">S3E15</strain>
    </source>
</reference>
<accession>A0AAP7W9D4</accession>
<dbReference type="Proteomes" id="UP000194131">
    <property type="component" value="Unassembled WGS sequence"/>
</dbReference>
<comment type="caution">
    <text evidence="1">The sequence shown here is derived from an EMBL/GenBank/DDBJ whole genome shotgun (WGS) entry which is preliminary data.</text>
</comment>
<evidence type="ECO:0000313" key="2">
    <source>
        <dbReference type="Proteomes" id="UP000194131"/>
    </source>
</evidence>
<gene>
    <name evidence="1" type="ORF">S3E15_04620</name>
</gene>
<proteinExistence type="predicted"/>
<name>A0AAP7W9D4_BACMY</name>
<dbReference type="EMBL" id="MRWU01000005">
    <property type="protein sequence ID" value="OSX93461.1"/>
    <property type="molecule type" value="Genomic_DNA"/>
</dbReference>
<sequence>MFQFGFIMMKDIQCGATCKEFIFRKKGMFVSYKEIRKNRIQGGVII</sequence>